<dbReference type="GO" id="GO:0046872">
    <property type="term" value="F:metal ion binding"/>
    <property type="evidence" value="ECO:0007669"/>
    <property type="project" value="UniProtKB-KW"/>
</dbReference>
<dbReference type="Pfam" id="PF05875">
    <property type="entry name" value="Ceramidase"/>
    <property type="match status" value="1"/>
</dbReference>
<feature type="transmembrane region" description="Helical" evidence="7">
    <location>
        <begin position="202"/>
        <end position="220"/>
    </location>
</feature>
<accession>A0A1F6UNZ1</accession>
<dbReference type="GO" id="GO:0006672">
    <property type="term" value="P:ceramide metabolic process"/>
    <property type="evidence" value="ECO:0007669"/>
    <property type="project" value="InterPro"/>
</dbReference>
<evidence type="ECO:0000256" key="3">
    <source>
        <dbReference type="ARBA" id="ARBA00022801"/>
    </source>
</evidence>
<evidence type="ECO:0000256" key="5">
    <source>
        <dbReference type="ARBA" id="ARBA00023136"/>
    </source>
</evidence>
<dbReference type="PANTHER" id="PTHR34368:SF1">
    <property type="entry name" value="OS01G0962200 PROTEIN"/>
    <property type="match status" value="1"/>
</dbReference>
<proteinExistence type="predicted"/>
<keyword evidence="6" id="KW-0862">Zinc</keyword>
<comment type="caution">
    <text evidence="8">The sequence shown here is derived from an EMBL/GenBank/DDBJ whole genome shotgun (WGS) entry which is preliminary data.</text>
</comment>
<keyword evidence="3" id="KW-0378">Hydrolase</keyword>
<evidence type="ECO:0000313" key="8">
    <source>
        <dbReference type="EMBL" id="OGI59094.1"/>
    </source>
</evidence>
<dbReference type="PANTHER" id="PTHR34368">
    <property type="entry name" value="OS01G0962200 PROTEIN"/>
    <property type="match status" value="1"/>
</dbReference>
<dbReference type="AlphaFoldDB" id="A0A1F6UNZ1"/>
<reference evidence="8 9" key="1">
    <citation type="journal article" date="2016" name="Nat. Commun.">
        <title>Thousands of microbial genomes shed light on interconnected biogeochemical processes in an aquifer system.</title>
        <authorList>
            <person name="Anantharaman K."/>
            <person name="Brown C.T."/>
            <person name="Hug L.A."/>
            <person name="Sharon I."/>
            <person name="Castelle C.J."/>
            <person name="Probst A.J."/>
            <person name="Thomas B.C."/>
            <person name="Singh A."/>
            <person name="Wilkins M.J."/>
            <person name="Karaoz U."/>
            <person name="Brodie E.L."/>
            <person name="Williams K.H."/>
            <person name="Hubbard S.S."/>
            <person name="Banfield J.F."/>
        </authorList>
    </citation>
    <scope>NUCLEOTIDE SEQUENCE [LARGE SCALE GENOMIC DNA]</scope>
</reference>
<keyword evidence="6" id="KW-0479">Metal-binding</keyword>
<evidence type="ECO:0000313" key="9">
    <source>
        <dbReference type="Proteomes" id="UP000177950"/>
    </source>
</evidence>
<evidence type="ECO:0000256" key="2">
    <source>
        <dbReference type="ARBA" id="ARBA00022692"/>
    </source>
</evidence>
<dbReference type="EMBL" id="MFSV01000013">
    <property type="protein sequence ID" value="OGI59094.1"/>
    <property type="molecule type" value="Genomic_DNA"/>
</dbReference>
<keyword evidence="4 7" id="KW-1133">Transmembrane helix</keyword>
<organism evidence="8 9">
    <name type="scientific">Candidatus Muproteobacteria bacterium RBG_19FT_COMBO_61_10</name>
    <dbReference type="NCBI Taxonomy" id="1817761"/>
    <lineage>
        <taxon>Bacteria</taxon>
        <taxon>Pseudomonadati</taxon>
        <taxon>Pseudomonadota</taxon>
        <taxon>Candidatus Muproteobacteria</taxon>
    </lineage>
</organism>
<feature type="transmembrane region" description="Helical" evidence="7">
    <location>
        <begin position="12"/>
        <end position="34"/>
    </location>
</feature>
<evidence type="ECO:0000256" key="1">
    <source>
        <dbReference type="ARBA" id="ARBA00004141"/>
    </source>
</evidence>
<gene>
    <name evidence="8" type="ORF">A2V58_08920</name>
</gene>
<comment type="subcellular location">
    <subcellularLocation>
        <location evidence="1">Membrane</location>
        <topology evidence="1">Multi-pass membrane protein</topology>
    </subcellularLocation>
</comment>
<feature type="transmembrane region" description="Helical" evidence="7">
    <location>
        <begin position="226"/>
        <end position="252"/>
    </location>
</feature>
<feature type="transmembrane region" description="Helical" evidence="7">
    <location>
        <begin position="176"/>
        <end position="195"/>
    </location>
</feature>
<dbReference type="InterPro" id="IPR008901">
    <property type="entry name" value="ACER"/>
</dbReference>
<protein>
    <submittedName>
        <fullName evidence="8">Alkaline phytoceramidase</fullName>
    </submittedName>
</protein>
<dbReference type="Proteomes" id="UP000177950">
    <property type="component" value="Unassembled WGS sequence"/>
</dbReference>
<feature type="transmembrane region" description="Helical" evidence="7">
    <location>
        <begin position="54"/>
        <end position="75"/>
    </location>
</feature>
<comment type="cofactor">
    <cofactor evidence="6">
        <name>Zn(2+)</name>
        <dbReference type="ChEBI" id="CHEBI:29105"/>
    </cofactor>
</comment>
<dbReference type="GO" id="GO:0016020">
    <property type="term" value="C:membrane"/>
    <property type="evidence" value="ECO:0007669"/>
    <property type="project" value="UniProtKB-SubCell"/>
</dbReference>
<evidence type="ECO:0000256" key="7">
    <source>
        <dbReference type="SAM" id="Phobius"/>
    </source>
</evidence>
<evidence type="ECO:0000256" key="6">
    <source>
        <dbReference type="PIRSR" id="PIRSR608901-2"/>
    </source>
</evidence>
<feature type="transmembrane region" description="Helical" evidence="7">
    <location>
        <begin position="87"/>
        <end position="109"/>
    </location>
</feature>
<sequence length="260" mass="28544">MPTHPQRHTRQKLMLVLGLAAATLVVAGLIPPIAQDPAYHQFADQRTLLGIPHFWDTLSNLAFLVIGGLGAWRVMQGPLAGGMRELRTGYLVFFLGVALIAAGSGYYHLQPTNERLVWDRLPMAISLMAFFSVVVGERIDAAFGRRLLWPLVVTGIAAVVYWGVTEAQGSGDLRPYVVVQFLPVLLIPIILVLFPSRLTREGYLWATLLAYPAAKAAELLDAEMFHFLGVFSGHTLKHLLAAAGAGLFLLALQRRTLILR</sequence>
<name>A0A1F6UNZ1_9PROT</name>
<feature type="transmembrane region" description="Helical" evidence="7">
    <location>
        <begin position="121"/>
        <end position="140"/>
    </location>
</feature>
<dbReference type="GO" id="GO:0016811">
    <property type="term" value="F:hydrolase activity, acting on carbon-nitrogen (but not peptide) bonds, in linear amides"/>
    <property type="evidence" value="ECO:0007669"/>
    <property type="project" value="InterPro"/>
</dbReference>
<keyword evidence="5 7" id="KW-0472">Membrane</keyword>
<evidence type="ECO:0000256" key="4">
    <source>
        <dbReference type="ARBA" id="ARBA00022989"/>
    </source>
</evidence>
<feature type="binding site" evidence="6">
    <location>
        <position position="108"/>
    </location>
    <ligand>
        <name>Zn(2+)</name>
        <dbReference type="ChEBI" id="CHEBI:29105"/>
        <note>catalytic</note>
    </ligand>
</feature>
<keyword evidence="2 7" id="KW-0812">Transmembrane</keyword>
<feature type="transmembrane region" description="Helical" evidence="7">
    <location>
        <begin position="147"/>
        <end position="164"/>
    </location>
</feature>